<proteinExistence type="predicted"/>
<dbReference type="InterPro" id="IPR019787">
    <property type="entry name" value="Znf_PHD-finger"/>
</dbReference>
<dbReference type="SMART" id="SM00249">
    <property type="entry name" value="PHD"/>
    <property type="match status" value="2"/>
</dbReference>
<feature type="compositionally biased region" description="Basic and acidic residues" evidence="7">
    <location>
        <begin position="139"/>
        <end position="158"/>
    </location>
</feature>
<dbReference type="PANTHER" id="PTHR46309:SF5">
    <property type="entry name" value="GNAT FAMILY ACETYLTRANSFERASE"/>
    <property type="match status" value="1"/>
</dbReference>
<keyword evidence="3 6" id="KW-0863">Zinc-finger</keyword>
<feature type="region of interest" description="Disordered" evidence="7">
    <location>
        <begin position="139"/>
        <end position="194"/>
    </location>
</feature>
<dbReference type="Proteomes" id="UP000825729">
    <property type="component" value="Unassembled WGS sequence"/>
</dbReference>
<dbReference type="InterPro" id="IPR019786">
    <property type="entry name" value="Zinc_finger_PHD-type_CS"/>
</dbReference>
<evidence type="ECO:0000313" key="9">
    <source>
        <dbReference type="EMBL" id="KAG9451990.1"/>
    </source>
</evidence>
<dbReference type="Pfam" id="PF23209">
    <property type="entry name" value="IDM1_C"/>
    <property type="match status" value="1"/>
</dbReference>
<feature type="compositionally biased region" description="Acidic residues" evidence="7">
    <location>
        <begin position="44"/>
        <end position="54"/>
    </location>
</feature>
<dbReference type="InterPro" id="IPR011011">
    <property type="entry name" value="Znf_FYVE_PHD"/>
</dbReference>
<reference evidence="9 10" key="1">
    <citation type="submission" date="2021-07" db="EMBL/GenBank/DDBJ databases">
        <title>The Aristolochia fimbriata genome: insights into angiosperm evolution, floral development and chemical biosynthesis.</title>
        <authorList>
            <person name="Jiao Y."/>
        </authorList>
    </citation>
    <scope>NUCLEOTIDE SEQUENCE [LARGE SCALE GENOMIC DNA]</scope>
    <source>
        <strain evidence="9">IBCAS-2021</strain>
        <tissue evidence="9">Leaf</tissue>
    </source>
</reference>
<name>A0AAV7EV80_ARIFI</name>
<feature type="region of interest" description="Disordered" evidence="7">
    <location>
        <begin position="350"/>
        <end position="371"/>
    </location>
</feature>
<feature type="region of interest" description="Disordered" evidence="7">
    <location>
        <begin position="392"/>
        <end position="494"/>
    </location>
</feature>
<feature type="compositionally biased region" description="Basic and acidic residues" evidence="7">
    <location>
        <begin position="167"/>
        <end position="184"/>
    </location>
</feature>
<dbReference type="PROSITE" id="PS50016">
    <property type="entry name" value="ZF_PHD_2"/>
    <property type="match status" value="1"/>
</dbReference>
<feature type="domain" description="PHD-type" evidence="8">
    <location>
        <begin position="831"/>
        <end position="876"/>
    </location>
</feature>
<evidence type="ECO:0000256" key="2">
    <source>
        <dbReference type="ARBA" id="ARBA00022723"/>
    </source>
</evidence>
<dbReference type="GO" id="GO:0005634">
    <property type="term" value="C:nucleus"/>
    <property type="evidence" value="ECO:0007669"/>
    <property type="project" value="UniProtKB-SubCell"/>
</dbReference>
<feature type="region of interest" description="Disordered" evidence="7">
    <location>
        <begin position="1"/>
        <end position="71"/>
    </location>
</feature>
<dbReference type="InterPro" id="IPR056511">
    <property type="entry name" value="IDM1_C"/>
</dbReference>
<feature type="region of interest" description="Disordered" evidence="7">
    <location>
        <begin position="92"/>
        <end position="112"/>
    </location>
</feature>
<dbReference type="Pfam" id="PF00628">
    <property type="entry name" value="PHD"/>
    <property type="match status" value="1"/>
</dbReference>
<dbReference type="InterPro" id="IPR001965">
    <property type="entry name" value="Znf_PHD"/>
</dbReference>
<dbReference type="SUPFAM" id="SSF55729">
    <property type="entry name" value="Acyl-CoA N-acyltransferases (Nat)"/>
    <property type="match status" value="1"/>
</dbReference>
<dbReference type="GO" id="GO:0003714">
    <property type="term" value="F:transcription corepressor activity"/>
    <property type="evidence" value="ECO:0007669"/>
    <property type="project" value="InterPro"/>
</dbReference>
<keyword evidence="2" id="KW-0479">Metal-binding</keyword>
<dbReference type="PANTHER" id="PTHR46309">
    <property type="entry name" value="PHD FINGER PROTEIN 12"/>
    <property type="match status" value="1"/>
</dbReference>
<dbReference type="InterPro" id="IPR042163">
    <property type="entry name" value="PHF12"/>
</dbReference>
<dbReference type="InterPro" id="IPR054292">
    <property type="entry name" value="DUF7028"/>
</dbReference>
<evidence type="ECO:0000256" key="7">
    <source>
        <dbReference type="SAM" id="MobiDB-lite"/>
    </source>
</evidence>
<dbReference type="GO" id="GO:0008270">
    <property type="term" value="F:zinc ion binding"/>
    <property type="evidence" value="ECO:0007669"/>
    <property type="project" value="UniProtKB-KW"/>
</dbReference>
<evidence type="ECO:0000256" key="4">
    <source>
        <dbReference type="ARBA" id="ARBA00022833"/>
    </source>
</evidence>
<dbReference type="PROSITE" id="PS01359">
    <property type="entry name" value="ZF_PHD_1"/>
    <property type="match status" value="1"/>
</dbReference>
<dbReference type="CDD" id="cd15532">
    <property type="entry name" value="PHD2_CHD_II"/>
    <property type="match status" value="1"/>
</dbReference>
<comment type="caution">
    <text evidence="9">The sequence shown here is derived from an EMBL/GenBank/DDBJ whole genome shotgun (WGS) entry which is preliminary data.</text>
</comment>
<keyword evidence="10" id="KW-1185">Reference proteome</keyword>
<dbReference type="SUPFAM" id="SSF57903">
    <property type="entry name" value="FYVE/PHD zinc finger"/>
    <property type="match status" value="1"/>
</dbReference>
<evidence type="ECO:0000256" key="3">
    <source>
        <dbReference type="ARBA" id="ARBA00022771"/>
    </source>
</evidence>
<protein>
    <recommendedName>
        <fullName evidence="8">PHD-type domain-containing protein</fullName>
    </recommendedName>
</protein>
<feature type="compositionally biased region" description="Basic and acidic residues" evidence="7">
    <location>
        <begin position="392"/>
        <end position="416"/>
    </location>
</feature>
<feature type="compositionally biased region" description="Low complexity" evidence="7">
    <location>
        <begin position="1"/>
        <end position="12"/>
    </location>
</feature>
<comment type="subcellular location">
    <subcellularLocation>
        <location evidence="1">Nucleus</location>
    </subcellularLocation>
</comment>
<keyword evidence="4" id="KW-0862">Zinc</keyword>
<organism evidence="9 10">
    <name type="scientific">Aristolochia fimbriata</name>
    <name type="common">White veined hardy Dutchman's pipe vine</name>
    <dbReference type="NCBI Taxonomy" id="158543"/>
    <lineage>
        <taxon>Eukaryota</taxon>
        <taxon>Viridiplantae</taxon>
        <taxon>Streptophyta</taxon>
        <taxon>Embryophyta</taxon>
        <taxon>Tracheophyta</taxon>
        <taxon>Spermatophyta</taxon>
        <taxon>Magnoliopsida</taxon>
        <taxon>Magnoliidae</taxon>
        <taxon>Piperales</taxon>
        <taxon>Aristolochiaceae</taxon>
        <taxon>Aristolochia</taxon>
    </lineage>
</organism>
<dbReference type="InterPro" id="IPR032308">
    <property type="entry name" value="TDBD"/>
</dbReference>
<keyword evidence="5" id="KW-0539">Nucleus</keyword>
<dbReference type="Gene3D" id="3.30.40.10">
    <property type="entry name" value="Zinc/RING finger domain, C3HC4 (zinc finger)"/>
    <property type="match status" value="1"/>
</dbReference>
<evidence type="ECO:0000256" key="5">
    <source>
        <dbReference type="ARBA" id="ARBA00023242"/>
    </source>
</evidence>
<dbReference type="GO" id="GO:0006357">
    <property type="term" value="P:regulation of transcription by RNA polymerase II"/>
    <property type="evidence" value="ECO:0007669"/>
    <property type="project" value="TreeGrafter"/>
</dbReference>
<evidence type="ECO:0000256" key="6">
    <source>
        <dbReference type="PROSITE-ProRule" id="PRU00146"/>
    </source>
</evidence>
<evidence type="ECO:0000256" key="1">
    <source>
        <dbReference type="ARBA" id="ARBA00004123"/>
    </source>
</evidence>
<dbReference type="InterPro" id="IPR016181">
    <property type="entry name" value="Acyl_CoA_acyltransferase"/>
</dbReference>
<gene>
    <name evidence="9" type="ORF">H6P81_004894</name>
</gene>
<evidence type="ECO:0000313" key="10">
    <source>
        <dbReference type="Proteomes" id="UP000825729"/>
    </source>
</evidence>
<dbReference type="InterPro" id="IPR013083">
    <property type="entry name" value="Znf_RING/FYVE/PHD"/>
</dbReference>
<evidence type="ECO:0000259" key="8">
    <source>
        <dbReference type="PROSITE" id="PS50016"/>
    </source>
</evidence>
<dbReference type="Pfam" id="PF16135">
    <property type="entry name" value="TDBD"/>
    <property type="match status" value="1"/>
</dbReference>
<sequence>MKEVMSPGSFSGRFGGEGSCSSGNFKVYASKREKKRPRSIVSDSDVDSDSDDDLPPPPGFDRCRLSSSSKKNRLDYEERIDIRRIGTESDAPRIRGAGVGKRDIHDNSVVSTSSDKRKLRLLEFQEEGDSISDVIKRYKDAKHDRKRDTGVRTERQKDSTGISKFSKSHEVNKKKTKIESMKLEENEETAGTWGISPKYAVSKTKLRKDETNRSFKKRTLIHSLANGSSVTDGNQHPDCFSSKTCKHENDDNDELVGQGDKFVGPSERNTRLQGRGRGLQLKPKNRVPGGFQNTCQNEVAENGKRSLATGKCQKHELNVAMLPYDKDLKNHANKSLSNGKSGAQFFETQNVEDSSEAESGGTDSGSFNTHVKCKRERSPLLVRSLLCKSKGEPKNGLEKAKLKKPIVREKKVKERLGSNVAKLKNHKNVLPSNGKRKIHDVEKEEDDTSSESDSRSIDLGGSGRNIKSKGESRQPLARRTNANSSKKEPNDKGNCSVLLGLLKERGSQKGRQTEKQFLRDHIKNMLLNIGWTIDMRPRRGRTYSDHVYISPSGTEYWSITKAYYALEKQFNGQGNVEGTITSFSAIPVELLSILTRKTLKKKIREEKEKKKKLKFENANKDVKLKIRKKLKLGSRDLPGAKRQKVKIKAKASTEMSEEASKATSIAAKGTTKRAGSRYTSLTSDSNLLQGKKNKGQRGYALLVRSSNKGMDPENNGSPLYPGKLTVLSWLIDSGTVPENGKVQYMNKKRTRAMLDGWVTREGIHCSCCSKILTVSKFEVHAGSKLRQPFQNIFLGTGVSLLQCQLEAWELQEEAGQKVFHFVETDGDDPYDDTCAICGDGGDLICCDSCPSTFHQNCLNIKVLPPGEWHCPNCICSLCGLADGEDSSMNSCSQCERKYHQVCSSEVDATAADSHNLCLSFCGRSCRKLYEGLQRLLGVKNELEGGFSWTLVQRLDENSEKFPRGLALRAELNCKLAVSLAVMDECFLPIVDRRSGVNLIHNVIYSCGSNFDRLNFNGFYTVVLEKGDEFISAATIRIRGTRLAEMPFVGTRNMYRRQGMCRRLLNAIELALSSLNVEILVIPAIAELMHTWTQVFGFEPLQDVHRLEMRSSNMLVFPGTDMLEKSLLKKDILKGGDMIEAAVATTSTVRSCDGSIEAPNLLPESVDPDVHGPVENVLESRKEMENRDVATETSLSVFNGPTCVTLLVVDNPSDTAHGSNFQIDDAGVVGIEASSVKPYAVTPEIITQYSDAASEFACQASGEGIASQSLELTSEYHIQATDNDEKNQDDLKFPESSSVVAVVVPSDKAHNSVQVTDKVSWCSDTGPSQMFEAAPVMINCQASAHDLGEMKDGNTDLESCSPDAKLICKISETGNSDVSPGASVLSDNVHVVEREASTVKLEDDAPKIIVQSLCNSAEDESEDVCGIITCQNASSISLPLRPISSSGSQGTCEDAVEHGPELVLTCISTGPAFSSSTTYKKHEAEKLPLPSTGQQLFHSPPVPVEPNLHFVDEDRCGLKLEMYHINEIFCLLIQTDLNIHRRKLVLRLSLTLPIDVTDLKKKRKFQYFDFRLLWGEIMDMVVQFGSSKFAIHITECHFILVVKQYNNFPSV</sequence>
<accession>A0AAV7EV80</accession>
<dbReference type="Pfam" id="PF22970">
    <property type="entry name" value="DUF7028"/>
    <property type="match status" value="1"/>
</dbReference>
<dbReference type="EMBL" id="JAINDJ010000003">
    <property type="protein sequence ID" value="KAG9451990.1"/>
    <property type="molecule type" value="Genomic_DNA"/>
</dbReference>